<evidence type="ECO:0008006" key="4">
    <source>
        <dbReference type="Google" id="ProtNLM"/>
    </source>
</evidence>
<dbReference type="GO" id="GO:0005829">
    <property type="term" value="C:cytosol"/>
    <property type="evidence" value="ECO:0007669"/>
    <property type="project" value="TreeGrafter"/>
</dbReference>
<keyword evidence="3" id="KW-1185">Reference proteome</keyword>
<organism evidence="2 3">
    <name type="scientific">Aspergillus eucalypticola (strain CBS 122712 / IBT 29274)</name>
    <dbReference type="NCBI Taxonomy" id="1448314"/>
    <lineage>
        <taxon>Eukaryota</taxon>
        <taxon>Fungi</taxon>
        <taxon>Dikarya</taxon>
        <taxon>Ascomycota</taxon>
        <taxon>Pezizomycotina</taxon>
        <taxon>Eurotiomycetes</taxon>
        <taxon>Eurotiomycetidae</taxon>
        <taxon>Eurotiales</taxon>
        <taxon>Aspergillaceae</taxon>
        <taxon>Aspergillus</taxon>
        <taxon>Aspergillus subgen. Circumdati</taxon>
    </lineage>
</organism>
<evidence type="ECO:0000313" key="3">
    <source>
        <dbReference type="Proteomes" id="UP000246171"/>
    </source>
</evidence>
<dbReference type="OrthoDB" id="2529286at2759"/>
<sequence length="345" mass="37180">MDSLTNFLTTIGEEVEDAEEESFLLFSQDIPSANLGFVDSRATTIDLTIHDQDYTIHQSPTLLSSSRAGGTTGAVLWKITPLIAEWLSNNTATTKDTKDVNPLWTHNILTPTSTIVELGSGISALLALSLSPKISHYIATDQEYVQRLFRQNLDENASTITTSTSTGGGSSKSSKAGKKSSKTSAAARKSHQGHATGIGNGNVIFTSLDWELDVAGSLKEGLGLCTTVDDSGEEEEDKGFDVVVSCDCIYNDALVAPFVRTCADLCRLRPVYIPPGGGGGSSGTGRGRRTPTVCVIAQQQRSPEVFEAWLRETLRVFRVWRVSDEMLGEKLMSGSGYLVHVLVLR</sequence>
<evidence type="ECO:0000256" key="1">
    <source>
        <dbReference type="SAM" id="MobiDB-lite"/>
    </source>
</evidence>
<name>A0A317VAT9_ASPEC</name>
<evidence type="ECO:0000313" key="2">
    <source>
        <dbReference type="EMBL" id="PWY70042.1"/>
    </source>
</evidence>
<dbReference type="GeneID" id="37059458"/>
<protein>
    <recommendedName>
        <fullName evidence="4">Diaminohydroxyphosphoribosylamino-pyrimidine deaminase</fullName>
    </recommendedName>
</protein>
<dbReference type="AlphaFoldDB" id="A0A317VAT9"/>
<dbReference type="GO" id="GO:0032991">
    <property type="term" value="C:protein-containing complex"/>
    <property type="evidence" value="ECO:0007669"/>
    <property type="project" value="TreeGrafter"/>
</dbReference>
<dbReference type="VEuPathDB" id="FungiDB:BO83DRAFT_63886"/>
<dbReference type="RefSeq" id="XP_025386736.1">
    <property type="nucleotide sequence ID" value="XM_025537496.1"/>
</dbReference>
<dbReference type="PANTHER" id="PTHR14614">
    <property type="entry name" value="HEPATOCELLULAR CARCINOMA-ASSOCIATED ANTIGEN"/>
    <property type="match status" value="1"/>
</dbReference>
<comment type="caution">
    <text evidence="2">The sequence shown here is derived from an EMBL/GenBank/DDBJ whole genome shotgun (WGS) entry which is preliminary data.</text>
</comment>
<feature type="region of interest" description="Disordered" evidence="1">
    <location>
        <begin position="159"/>
        <end position="194"/>
    </location>
</feature>
<gene>
    <name evidence="2" type="ORF">BO83DRAFT_63886</name>
</gene>
<dbReference type="PANTHER" id="PTHR14614:SF109">
    <property type="entry name" value="RIBOSOMAL LYSINE N-METHYLTRANSFERASE 5"/>
    <property type="match status" value="1"/>
</dbReference>
<dbReference type="Gene3D" id="3.40.50.150">
    <property type="entry name" value="Vaccinia Virus protein VP39"/>
    <property type="match status" value="1"/>
</dbReference>
<dbReference type="EMBL" id="MSFU01000017">
    <property type="protein sequence ID" value="PWY70042.1"/>
    <property type="molecule type" value="Genomic_DNA"/>
</dbReference>
<proteinExistence type="predicted"/>
<dbReference type="Proteomes" id="UP000246171">
    <property type="component" value="Unassembled WGS sequence"/>
</dbReference>
<reference evidence="2" key="1">
    <citation type="submission" date="2016-12" db="EMBL/GenBank/DDBJ databases">
        <title>The genomes of Aspergillus section Nigri reveals drivers in fungal speciation.</title>
        <authorList>
            <consortium name="DOE Joint Genome Institute"/>
            <person name="Vesth T.C."/>
            <person name="Nybo J."/>
            <person name="Theobald S."/>
            <person name="Brandl J."/>
            <person name="Frisvad J.C."/>
            <person name="Nielsen K.F."/>
            <person name="Lyhne E.K."/>
            <person name="Kogle M.E."/>
            <person name="Kuo A."/>
            <person name="Riley R."/>
            <person name="Clum A."/>
            <person name="Nolan M."/>
            <person name="Lipzen A."/>
            <person name="Salamov A."/>
            <person name="Henrissat B."/>
            <person name="Wiebenga A."/>
            <person name="De vries R.P."/>
            <person name="Grigoriev I.V."/>
            <person name="Mortensen U.H."/>
            <person name="Andersen M.R."/>
            <person name="Baker S.E."/>
        </authorList>
    </citation>
    <scope>NUCLEOTIDE SEQUENCE</scope>
    <source>
        <strain evidence="2">CBS 122712</strain>
    </source>
</reference>
<dbReference type="SUPFAM" id="SSF53335">
    <property type="entry name" value="S-adenosyl-L-methionine-dependent methyltransferases"/>
    <property type="match status" value="1"/>
</dbReference>
<dbReference type="InterPro" id="IPR019410">
    <property type="entry name" value="Methyltransf_16"/>
</dbReference>
<accession>A0A317VAT9</accession>
<dbReference type="GO" id="GO:0008757">
    <property type="term" value="F:S-adenosylmethionine-dependent methyltransferase activity"/>
    <property type="evidence" value="ECO:0007669"/>
    <property type="project" value="UniProtKB-ARBA"/>
</dbReference>
<dbReference type="InterPro" id="IPR029063">
    <property type="entry name" value="SAM-dependent_MTases_sf"/>
</dbReference>